<organism evidence="9 10">
    <name type="scientific">Nocardioides malaquae</name>
    <dbReference type="NCBI Taxonomy" id="2773426"/>
    <lineage>
        <taxon>Bacteria</taxon>
        <taxon>Bacillati</taxon>
        <taxon>Actinomycetota</taxon>
        <taxon>Actinomycetes</taxon>
        <taxon>Propionibacteriales</taxon>
        <taxon>Nocardioidaceae</taxon>
        <taxon>Nocardioides</taxon>
    </lineage>
</organism>
<keyword evidence="2 7" id="KW-0812">Transmembrane</keyword>
<evidence type="ECO:0000256" key="5">
    <source>
        <dbReference type="ARBA" id="ARBA00023136"/>
    </source>
</evidence>
<proteinExistence type="predicted"/>
<keyword evidence="4 7" id="KW-1133">Transmembrane helix</keyword>
<feature type="domain" description="ResB-like" evidence="8">
    <location>
        <begin position="38"/>
        <end position="507"/>
    </location>
</feature>
<dbReference type="Proteomes" id="UP000756387">
    <property type="component" value="Unassembled WGS sequence"/>
</dbReference>
<protein>
    <submittedName>
        <fullName evidence="9">Cytochrome c biogenesis protein ResB</fullName>
    </submittedName>
</protein>
<feature type="transmembrane region" description="Helical" evidence="7">
    <location>
        <begin position="41"/>
        <end position="58"/>
    </location>
</feature>
<evidence type="ECO:0000313" key="10">
    <source>
        <dbReference type="Proteomes" id="UP000756387"/>
    </source>
</evidence>
<dbReference type="PANTHER" id="PTHR31566">
    <property type="entry name" value="CYTOCHROME C BIOGENESIS PROTEIN CCS1, CHLOROPLASTIC"/>
    <property type="match status" value="1"/>
</dbReference>
<evidence type="ECO:0000259" key="8">
    <source>
        <dbReference type="Pfam" id="PF05140"/>
    </source>
</evidence>
<name>A0ABR9RRS9_9ACTN</name>
<keyword evidence="10" id="KW-1185">Reference proteome</keyword>
<evidence type="ECO:0000256" key="7">
    <source>
        <dbReference type="SAM" id="Phobius"/>
    </source>
</evidence>
<dbReference type="InterPro" id="IPR007816">
    <property type="entry name" value="ResB-like_domain"/>
</dbReference>
<comment type="caution">
    <text evidence="9">The sequence shown here is derived from an EMBL/GenBank/DDBJ whole genome shotgun (WGS) entry which is preliminary data.</text>
</comment>
<gene>
    <name evidence="9" type="ORF">IEQ44_06405</name>
</gene>
<feature type="transmembrane region" description="Helical" evidence="7">
    <location>
        <begin position="189"/>
        <end position="208"/>
    </location>
</feature>
<evidence type="ECO:0000256" key="6">
    <source>
        <dbReference type="SAM" id="MobiDB-lite"/>
    </source>
</evidence>
<keyword evidence="3" id="KW-0201">Cytochrome c-type biogenesis</keyword>
<dbReference type="InterPro" id="IPR023494">
    <property type="entry name" value="Cyt_c_bgen_Ccs1/CcsB/ResB"/>
</dbReference>
<dbReference type="Pfam" id="PF05140">
    <property type="entry name" value="ResB"/>
    <property type="match status" value="1"/>
</dbReference>
<evidence type="ECO:0000256" key="1">
    <source>
        <dbReference type="ARBA" id="ARBA00004141"/>
    </source>
</evidence>
<keyword evidence="5 7" id="KW-0472">Membrane</keyword>
<evidence type="ECO:0000256" key="4">
    <source>
        <dbReference type="ARBA" id="ARBA00022989"/>
    </source>
</evidence>
<dbReference type="EMBL" id="JADCSA010000005">
    <property type="protein sequence ID" value="MBE7324278.1"/>
    <property type="molecule type" value="Genomic_DNA"/>
</dbReference>
<evidence type="ECO:0000256" key="3">
    <source>
        <dbReference type="ARBA" id="ARBA00022748"/>
    </source>
</evidence>
<feature type="transmembrane region" description="Helical" evidence="7">
    <location>
        <begin position="97"/>
        <end position="115"/>
    </location>
</feature>
<dbReference type="PANTHER" id="PTHR31566:SF0">
    <property type="entry name" value="CYTOCHROME C BIOGENESIS PROTEIN CCS1, CHLOROPLASTIC"/>
    <property type="match status" value="1"/>
</dbReference>
<reference evidence="9 10" key="1">
    <citation type="submission" date="2020-10" db="EMBL/GenBank/DDBJ databases">
        <title>Nocardioides sp. isolated from sludge.</title>
        <authorList>
            <person name="Zhang X."/>
        </authorList>
    </citation>
    <scope>NUCLEOTIDE SEQUENCE [LARGE SCALE GENOMIC DNA]</scope>
    <source>
        <strain evidence="9 10">Y6</strain>
    </source>
</reference>
<sequence>MSLTVQDQQLGPGGPDPGPRAPAGWGWARWFWRTLRSMRTAVILLALLAAAAVPGSLLPQRGVASDPVAVPTFAADHPDLYPWLDRLWLFEVYASPWFAAIYLLLLVSMTGCVLPRCAQLWRAVRTAPPAAPRHLGRFAHHQQWRTPVERSGEQLATAAAALRRRRYRVVVTETEVRAERGYVREVGNLVFHLSLLVLLVGIGAGRLFGFEGRIALAEGDTFTNVSSSYDAFTPSVWTDTDNLEPFSFTLEDFQVRYAMDGPQRGDPREFKAAVSYTSEGSEEPQRLEVRPNHPLNINGTKAFLTGHGYAPVVTVRDGRGEVVSSGTVIFLPLDGSYTSDGVIKAPDAQPTQMGFRGLLLPTAANGVKGPYSAFPDALNPRLVLTPFLGDLGLESGPPQSVYELDTADMEPVTDKQGKPVVRALGVGDTLTLPGGAGSITFDRLDRFANFQIAHDPGKEISLVAGVLLLVGLTTSLAFRRRRVWVRLDSDGDGTKISIGGQSLTRWPMPPNDIHDVVAALGQQPRASEE</sequence>
<evidence type="ECO:0000256" key="2">
    <source>
        <dbReference type="ARBA" id="ARBA00022692"/>
    </source>
</evidence>
<feature type="region of interest" description="Disordered" evidence="6">
    <location>
        <begin position="1"/>
        <end position="21"/>
    </location>
</feature>
<comment type="subcellular location">
    <subcellularLocation>
        <location evidence="1">Membrane</location>
        <topology evidence="1">Multi-pass membrane protein</topology>
    </subcellularLocation>
</comment>
<evidence type="ECO:0000313" key="9">
    <source>
        <dbReference type="EMBL" id="MBE7324278.1"/>
    </source>
</evidence>
<accession>A0ABR9RRS9</accession>